<gene>
    <name evidence="1" type="ORF">ANE_LOCUS15463</name>
</gene>
<reference evidence="1" key="1">
    <citation type="submission" date="2019-07" db="EMBL/GenBank/DDBJ databases">
        <authorList>
            <person name="Dittberner H."/>
        </authorList>
    </citation>
    <scope>NUCLEOTIDE SEQUENCE [LARGE SCALE GENOMIC DNA]</scope>
</reference>
<accession>A0A565BUF6</accession>
<keyword evidence="2" id="KW-1185">Reference proteome</keyword>
<dbReference type="PANTHER" id="PTHR48449">
    <property type="entry name" value="DUF1985 DOMAIN-CONTAINING PROTEIN"/>
    <property type="match status" value="1"/>
</dbReference>
<comment type="caution">
    <text evidence="1">The sequence shown here is derived from an EMBL/GenBank/DDBJ whole genome shotgun (WGS) entry which is preliminary data.</text>
</comment>
<dbReference type="Proteomes" id="UP000489600">
    <property type="component" value="Unassembled WGS sequence"/>
</dbReference>
<protein>
    <recommendedName>
        <fullName evidence="3">DUF1985 domain-containing protein</fullName>
    </recommendedName>
</protein>
<dbReference type="OrthoDB" id="1114060at2759"/>
<sequence length="161" mass="18119">MEDDEKQCLGLVVLVEGILIGVNSTEKIPYHRLNYASDFDQYCCQPWGKDAFAIISSCVSKMGPKTWTKERYNVKGFVLAVHLWALSAVPIFGKKFATKCEGAEETFLLCLRWKSTEAPRMTDIILIEKGVKVNAIVGDPEYYKYLASETHDDDLSVYGHG</sequence>
<evidence type="ECO:0000313" key="1">
    <source>
        <dbReference type="EMBL" id="VVB05019.1"/>
    </source>
</evidence>
<evidence type="ECO:0008006" key="3">
    <source>
        <dbReference type="Google" id="ProtNLM"/>
    </source>
</evidence>
<organism evidence="1 2">
    <name type="scientific">Arabis nemorensis</name>
    <dbReference type="NCBI Taxonomy" id="586526"/>
    <lineage>
        <taxon>Eukaryota</taxon>
        <taxon>Viridiplantae</taxon>
        <taxon>Streptophyta</taxon>
        <taxon>Embryophyta</taxon>
        <taxon>Tracheophyta</taxon>
        <taxon>Spermatophyta</taxon>
        <taxon>Magnoliopsida</taxon>
        <taxon>eudicotyledons</taxon>
        <taxon>Gunneridae</taxon>
        <taxon>Pentapetalae</taxon>
        <taxon>rosids</taxon>
        <taxon>malvids</taxon>
        <taxon>Brassicales</taxon>
        <taxon>Brassicaceae</taxon>
        <taxon>Arabideae</taxon>
        <taxon>Arabis</taxon>
    </lineage>
</organism>
<dbReference type="EMBL" id="CABITT030000005">
    <property type="protein sequence ID" value="VVB05019.1"/>
    <property type="molecule type" value="Genomic_DNA"/>
</dbReference>
<dbReference type="AlphaFoldDB" id="A0A565BUF6"/>
<dbReference type="PANTHER" id="PTHR48449:SF1">
    <property type="entry name" value="DUF1985 DOMAIN-CONTAINING PROTEIN"/>
    <property type="match status" value="1"/>
</dbReference>
<evidence type="ECO:0000313" key="2">
    <source>
        <dbReference type="Proteomes" id="UP000489600"/>
    </source>
</evidence>
<name>A0A565BUF6_9BRAS</name>
<proteinExistence type="predicted"/>